<organism evidence="2 3">
    <name type="scientific">Hymenobacter tibetensis</name>
    <dbReference type="NCBI Taxonomy" id="497967"/>
    <lineage>
        <taxon>Bacteria</taxon>
        <taxon>Pseudomonadati</taxon>
        <taxon>Bacteroidota</taxon>
        <taxon>Cytophagia</taxon>
        <taxon>Cytophagales</taxon>
        <taxon>Hymenobacteraceae</taxon>
        <taxon>Hymenobacter</taxon>
    </lineage>
</organism>
<keyword evidence="3" id="KW-1185">Reference proteome</keyword>
<evidence type="ECO:0000313" key="2">
    <source>
        <dbReference type="EMBL" id="UOG76825.1"/>
    </source>
</evidence>
<protein>
    <recommendedName>
        <fullName evidence="4">Photosynthesis system II assembly factor Ycf48/Hcf136-like domain-containing protein</fullName>
    </recommendedName>
</protein>
<evidence type="ECO:0000256" key="1">
    <source>
        <dbReference type="SAM" id="MobiDB-lite"/>
    </source>
</evidence>
<dbReference type="Gene3D" id="2.130.10.10">
    <property type="entry name" value="YVTN repeat-like/Quinoprotein amine dehydrogenase"/>
    <property type="match status" value="1"/>
</dbReference>
<reference evidence="2 3" key="1">
    <citation type="submission" date="2022-03" db="EMBL/GenBank/DDBJ databases">
        <title>Hymenobactersp. isolated from the air.</title>
        <authorList>
            <person name="Won M."/>
            <person name="Kwon S.-W."/>
        </authorList>
    </citation>
    <scope>NUCLEOTIDE SEQUENCE [LARGE SCALE GENOMIC DNA]</scope>
    <source>
        <strain evidence="2 3">KACC 21982</strain>
    </source>
</reference>
<accession>A0ABY4D2T0</accession>
<name>A0ABY4D2T0_9BACT</name>
<dbReference type="EMBL" id="CP094669">
    <property type="protein sequence ID" value="UOG76825.1"/>
    <property type="molecule type" value="Genomic_DNA"/>
</dbReference>
<sequence length="76" mass="7815">MKIGKAPSKLDGAFRNAANGLAKDEEGNLTRTTDGGLTWTPVLPTGPLHVTGLDNVPGTSTYVSVGITGEIGTCWS</sequence>
<dbReference type="SUPFAM" id="SSF110296">
    <property type="entry name" value="Oligoxyloglucan reducing end-specific cellobiohydrolase"/>
    <property type="match status" value="1"/>
</dbReference>
<feature type="region of interest" description="Disordered" evidence="1">
    <location>
        <begin position="21"/>
        <end position="40"/>
    </location>
</feature>
<evidence type="ECO:0000313" key="3">
    <source>
        <dbReference type="Proteomes" id="UP000831113"/>
    </source>
</evidence>
<gene>
    <name evidence="2" type="ORF">MTX78_09545</name>
</gene>
<dbReference type="InterPro" id="IPR015943">
    <property type="entry name" value="WD40/YVTN_repeat-like_dom_sf"/>
</dbReference>
<dbReference type="Proteomes" id="UP000831113">
    <property type="component" value="Chromosome"/>
</dbReference>
<evidence type="ECO:0008006" key="4">
    <source>
        <dbReference type="Google" id="ProtNLM"/>
    </source>
</evidence>
<dbReference type="RefSeq" id="WP_243802055.1">
    <property type="nucleotide sequence ID" value="NZ_CP094669.1"/>
</dbReference>
<proteinExistence type="predicted"/>